<feature type="transmembrane region" description="Helical" evidence="1">
    <location>
        <begin position="97"/>
        <end position="116"/>
    </location>
</feature>
<accession>A0AAP4U461</accession>
<feature type="transmembrane region" description="Helical" evidence="1">
    <location>
        <begin position="122"/>
        <end position="140"/>
    </location>
</feature>
<dbReference type="AlphaFoldDB" id="A0AAP4U461"/>
<feature type="transmembrane region" description="Helical" evidence="1">
    <location>
        <begin position="241"/>
        <end position="261"/>
    </location>
</feature>
<feature type="transmembrane region" description="Helical" evidence="1">
    <location>
        <begin position="152"/>
        <end position="176"/>
    </location>
</feature>
<proteinExistence type="predicted"/>
<feature type="transmembrane region" description="Helical" evidence="1">
    <location>
        <begin position="37"/>
        <end position="57"/>
    </location>
</feature>
<sequence>MSAALQGELGLQLLKLLISVVVVIGLSLIAERLSTRMAGLLSGYPLGTAITLGFIGVEISPEFAGQSAVYTLAGFSSTLALGVGYWLCGRAQGLRGVINGTLGGLLGWLLASLVLAQFEFTRVSGVIVTLIAIVLCMRLYRGVPESTARKSPFSWISLLARAGLAAGIVFGITALAHLLPPSWAGLVAAFPVTMYPLLVILHLTQGPVAVATVIKHYPAGLGSLLCYALVVSLSYPGMGVGLGTLLGFIVATAWLGVFTPLQRRLASRRTASA</sequence>
<keyword evidence="1" id="KW-1133">Transmembrane helix</keyword>
<evidence type="ECO:0000313" key="2">
    <source>
        <dbReference type="EMBL" id="MDO6673593.1"/>
    </source>
</evidence>
<feature type="transmembrane region" description="Helical" evidence="1">
    <location>
        <begin position="182"/>
        <end position="204"/>
    </location>
</feature>
<dbReference type="EMBL" id="JAUORK010000028">
    <property type="protein sequence ID" value="MDO6673593.1"/>
    <property type="molecule type" value="Genomic_DNA"/>
</dbReference>
<name>A0AAP4U461_9GAMM</name>
<protein>
    <submittedName>
        <fullName evidence="2">Uncharacterized protein</fullName>
    </submittedName>
</protein>
<keyword evidence="1" id="KW-0472">Membrane</keyword>
<feature type="transmembrane region" description="Helical" evidence="1">
    <location>
        <begin position="216"/>
        <end position="235"/>
    </location>
</feature>
<gene>
    <name evidence="2" type="ORF">Q4535_15920</name>
</gene>
<evidence type="ECO:0000313" key="3">
    <source>
        <dbReference type="Proteomes" id="UP001170481"/>
    </source>
</evidence>
<evidence type="ECO:0000256" key="1">
    <source>
        <dbReference type="SAM" id="Phobius"/>
    </source>
</evidence>
<reference evidence="2" key="1">
    <citation type="submission" date="2023-07" db="EMBL/GenBank/DDBJ databases">
        <title>Genome content predicts the carbon catabolic preferences of heterotrophic bacteria.</title>
        <authorList>
            <person name="Gralka M."/>
        </authorList>
    </citation>
    <scope>NUCLEOTIDE SEQUENCE</scope>
    <source>
        <strain evidence="2">C2R13</strain>
    </source>
</reference>
<feature type="transmembrane region" description="Helical" evidence="1">
    <location>
        <begin position="69"/>
        <end position="88"/>
    </location>
</feature>
<dbReference type="RefSeq" id="WP_303595287.1">
    <property type="nucleotide sequence ID" value="NZ_JAUORK010000028.1"/>
</dbReference>
<feature type="transmembrane region" description="Helical" evidence="1">
    <location>
        <begin position="12"/>
        <end position="30"/>
    </location>
</feature>
<dbReference type="Proteomes" id="UP001170481">
    <property type="component" value="Unassembled WGS sequence"/>
</dbReference>
<organism evidence="2 3">
    <name type="scientific">Cobetia amphilecti</name>
    <dbReference type="NCBI Taxonomy" id="1055104"/>
    <lineage>
        <taxon>Bacteria</taxon>
        <taxon>Pseudomonadati</taxon>
        <taxon>Pseudomonadota</taxon>
        <taxon>Gammaproteobacteria</taxon>
        <taxon>Oceanospirillales</taxon>
        <taxon>Halomonadaceae</taxon>
        <taxon>Cobetia</taxon>
    </lineage>
</organism>
<comment type="caution">
    <text evidence="2">The sequence shown here is derived from an EMBL/GenBank/DDBJ whole genome shotgun (WGS) entry which is preliminary data.</text>
</comment>
<keyword evidence="1" id="KW-0812">Transmembrane</keyword>